<dbReference type="InterPro" id="IPR014807">
    <property type="entry name" value="Coa1"/>
</dbReference>
<sequence>MVSNQKLKKIACLGGFITATTGYTLYYRIQQNIKKSDTYKDVMNTLHAHKKAVPYLGEPISMGRITYGDGHRTLEHEDQKITQDYKWFKVPIVGSNTKGKLYYEVTWNPKLENTLEASKIEISFNNIPGKTFVIRQYGIS</sequence>
<dbReference type="Pfam" id="PF08695">
    <property type="entry name" value="Coa1"/>
    <property type="match status" value="1"/>
</dbReference>
<dbReference type="STRING" id="456900.A0A195CBC9"/>
<name>A0A195CBC9_9HYME</name>
<proteinExistence type="predicted"/>
<evidence type="ECO:0000313" key="1">
    <source>
        <dbReference type="EMBL" id="KYM98005.1"/>
    </source>
</evidence>
<dbReference type="Proteomes" id="UP000078542">
    <property type="component" value="Unassembled WGS sequence"/>
</dbReference>
<reference evidence="1 2" key="1">
    <citation type="submission" date="2016-03" db="EMBL/GenBank/DDBJ databases">
        <title>Cyphomyrmex costatus WGS genome.</title>
        <authorList>
            <person name="Nygaard S."/>
            <person name="Hu H."/>
            <person name="Boomsma J."/>
            <person name="Zhang G."/>
        </authorList>
    </citation>
    <scope>NUCLEOTIDE SEQUENCE [LARGE SCALE GENOMIC DNA]</scope>
    <source>
        <strain evidence="1">MS0001</strain>
        <tissue evidence="1">Whole body</tissue>
    </source>
</reference>
<dbReference type="PANTHER" id="PTHR47148">
    <property type="entry name" value="CYTOCHROME C OXIDASE ASSEMBLY FACTOR 1 HOMOLOG"/>
    <property type="match status" value="1"/>
</dbReference>
<dbReference type="GO" id="GO:0005743">
    <property type="term" value="C:mitochondrial inner membrane"/>
    <property type="evidence" value="ECO:0007669"/>
    <property type="project" value="TreeGrafter"/>
</dbReference>
<dbReference type="PANTHER" id="PTHR47148:SF1">
    <property type="entry name" value="CYTOCHROME C OXIDASE ASSEMBLY FACTOR 1 HOMOLOG"/>
    <property type="match status" value="1"/>
</dbReference>
<organism evidence="1 2">
    <name type="scientific">Cyphomyrmex costatus</name>
    <dbReference type="NCBI Taxonomy" id="456900"/>
    <lineage>
        <taxon>Eukaryota</taxon>
        <taxon>Metazoa</taxon>
        <taxon>Ecdysozoa</taxon>
        <taxon>Arthropoda</taxon>
        <taxon>Hexapoda</taxon>
        <taxon>Insecta</taxon>
        <taxon>Pterygota</taxon>
        <taxon>Neoptera</taxon>
        <taxon>Endopterygota</taxon>
        <taxon>Hymenoptera</taxon>
        <taxon>Apocrita</taxon>
        <taxon>Aculeata</taxon>
        <taxon>Formicoidea</taxon>
        <taxon>Formicidae</taxon>
        <taxon>Myrmicinae</taxon>
        <taxon>Cyphomyrmex</taxon>
    </lineage>
</organism>
<evidence type="ECO:0000313" key="2">
    <source>
        <dbReference type="Proteomes" id="UP000078542"/>
    </source>
</evidence>
<dbReference type="GO" id="GO:0032981">
    <property type="term" value="P:mitochondrial respiratory chain complex I assembly"/>
    <property type="evidence" value="ECO:0007669"/>
    <property type="project" value="TreeGrafter"/>
</dbReference>
<dbReference type="EMBL" id="KQ978023">
    <property type="protein sequence ID" value="KYM98005.1"/>
    <property type="molecule type" value="Genomic_DNA"/>
</dbReference>
<dbReference type="AlphaFoldDB" id="A0A195CBC9"/>
<dbReference type="GO" id="GO:0033617">
    <property type="term" value="P:mitochondrial respiratory chain complex IV assembly"/>
    <property type="evidence" value="ECO:0007669"/>
    <property type="project" value="TreeGrafter"/>
</dbReference>
<accession>A0A195CBC9</accession>
<keyword evidence="2" id="KW-1185">Reference proteome</keyword>
<protein>
    <submittedName>
        <fullName evidence="1">Uncharacterized protein</fullName>
    </submittedName>
</protein>
<gene>
    <name evidence="1" type="ORF">ALC62_11351</name>
</gene>